<dbReference type="Proteomes" id="UP001153269">
    <property type="component" value="Unassembled WGS sequence"/>
</dbReference>
<evidence type="ECO:0000313" key="2">
    <source>
        <dbReference type="Proteomes" id="UP001153269"/>
    </source>
</evidence>
<gene>
    <name evidence="1" type="ORF">PLEPLA_LOCUS19060</name>
</gene>
<sequence>MEGLLSPMRTRVGYHGDLQGILLFPSTGKQHQNGTRADAVCPASRPTAEMNQSPPQVAVVMLELELGSFRAAGVARGARQNAGVVPISPQYKPLAFLIYDREGQSGERRCKGGTGLSSESVIVVLTVGTCITEAGGHTSS</sequence>
<protein>
    <submittedName>
        <fullName evidence="1">Uncharacterized protein</fullName>
    </submittedName>
</protein>
<organism evidence="1 2">
    <name type="scientific">Pleuronectes platessa</name>
    <name type="common">European plaice</name>
    <dbReference type="NCBI Taxonomy" id="8262"/>
    <lineage>
        <taxon>Eukaryota</taxon>
        <taxon>Metazoa</taxon>
        <taxon>Chordata</taxon>
        <taxon>Craniata</taxon>
        <taxon>Vertebrata</taxon>
        <taxon>Euteleostomi</taxon>
        <taxon>Actinopterygii</taxon>
        <taxon>Neopterygii</taxon>
        <taxon>Teleostei</taxon>
        <taxon>Neoteleostei</taxon>
        <taxon>Acanthomorphata</taxon>
        <taxon>Carangaria</taxon>
        <taxon>Pleuronectiformes</taxon>
        <taxon>Pleuronectoidei</taxon>
        <taxon>Pleuronectidae</taxon>
        <taxon>Pleuronectes</taxon>
    </lineage>
</organism>
<evidence type="ECO:0000313" key="1">
    <source>
        <dbReference type="EMBL" id="CAB1431064.1"/>
    </source>
</evidence>
<name>A0A9N7UFI4_PLEPL</name>
<comment type="caution">
    <text evidence="1">The sequence shown here is derived from an EMBL/GenBank/DDBJ whole genome shotgun (WGS) entry which is preliminary data.</text>
</comment>
<proteinExistence type="predicted"/>
<accession>A0A9N7UFI4</accession>
<keyword evidence="2" id="KW-1185">Reference proteome</keyword>
<reference evidence="1" key="1">
    <citation type="submission" date="2020-03" db="EMBL/GenBank/DDBJ databases">
        <authorList>
            <person name="Weist P."/>
        </authorList>
    </citation>
    <scope>NUCLEOTIDE SEQUENCE</scope>
</reference>
<dbReference type="AlphaFoldDB" id="A0A9N7UFI4"/>
<dbReference type="EMBL" id="CADEAL010001302">
    <property type="protein sequence ID" value="CAB1431064.1"/>
    <property type="molecule type" value="Genomic_DNA"/>
</dbReference>